<dbReference type="KEGG" id="nga:Ngar_c01350"/>
<dbReference type="STRING" id="1237085.Ngar_c01350"/>
<evidence type="ECO:0000313" key="2">
    <source>
        <dbReference type="EMBL" id="AFU57085.1"/>
    </source>
</evidence>
<proteinExistence type="predicted"/>
<dbReference type="Pfam" id="PF07521">
    <property type="entry name" value="RMMBL"/>
    <property type="match status" value="1"/>
</dbReference>
<gene>
    <name evidence="2" type="ordered locus">Ngar_c01350</name>
</gene>
<evidence type="ECO:0000259" key="1">
    <source>
        <dbReference type="Pfam" id="PF07521"/>
    </source>
</evidence>
<dbReference type="InterPro" id="IPR011108">
    <property type="entry name" value="RMMBL"/>
</dbReference>
<feature type="domain" description="Zn-dependent metallo-hydrolase RNA specificity" evidence="1">
    <location>
        <begin position="15"/>
        <end position="54"/>
    </location>
</feature>
<evidence type="ECO:0000313" key="3">
    <source>
        <dbReference type="Proteomes" id="UP000008037"/>
    </source>
</evidence>
<sequence>MSQERVNNWLDKFGMERHQIYCSGHAKGTDLFQIVKEISAKMLFPIHTEHPEMYVRATRNMTVIEEGKAYDLLQQ</sequence>
<reference evidence="2 3" key="1">
    <citation type="journal article" date="2012" name="Environ. Microbiol.">
        <title>The genome of the ammonia-oxidizing Candidatus Nitrososphaera gargensis: insights into metabolic versatility and environmental adaptations.</title>
        <authorList>
            <person name="Spang A."/>
            <person name="Poehlein A."/>
            <person name="Offre P."/>
            <person name="Zumbragel S."/>
            <person name="Haider S."/>
            <person name="Rychlik N."/>
            <person name="Nowka B."/>
            <person name="Schmeisser C."/>
            <person name="Lebedeva E.V."/>
            <person name="Rattei T."/>
            <person name="Bohm C."/>
            <person name="Schmid M."/>
            <person name="Galushko A."/>
            <person name="Hatzenpichler R."/>
            <person name="Weinmaier T."/>
            <person name="Daniel R."/>
            <person name="Schleper C."/>
            <person name="Spieck E."/>
            <person name="Streit W."/>
            <person name="Wagner M."/>
        </authorList>
    </citation>
    <scope>NUCLEOTIDE SEQUENCE [LARGE SCALE GENOMIC DNA]</scope>
    <source>
        <strain evidence="3">Ga9.2</strain>
    </source>
</reference>
<dbReference type="InParanoid" id="K0IC06"/>
<dbReference type="Proteomes" id="UP000008037">
    <property type="component" value="Chromosome"/>
</dbReference>
<dbReference type="BioCyc" id="CNIT1237085:G1324-135-MONOMER"/>
<dbReference type="AlphaFoldDB" id="K0IC06"/>
<dbReference type="EMBL" id="CP002408">
    <property type="protein sequence ID" value="AFU57085.1"/>
    <property type="molecule type" value="Genomic_DNA"/>
</dbReference>
<dbReference type="HOGENOM" id="CLU_2662483_0_0_2"/>
<name>K0IC06_NITGG</name>
<dbReference type="Gene3D" id="3.60.15.10">
    <property type="entry name" value="Ribonuclease Z/Hydroxyacylglutathione hydrolase-like"/>
    <property type="match status" value="1"/>
</dbReference>
<protein>
    <submittedName>
        <fullName evidence="2">Putative beta-lactamase domain protein</fullName>
    </submittedName>
</protein>
<keyword evidence="3" id="KW-1185">Reference proteome</keyword>
<dbReference type="InterPro" id="IPR042173">
    <property type="entry name" value="RNase_J_2"/>
</dbReference>
<accession>K0IC06</accession>
<dbReference type="Gene3D" id="3.40.50.10710">
    <property type="entry name" value="Metallo-hydrolase/oxidoreductase"/>
    <property type="match status" value="1"/>
</dbReference>
<organism evidence="2 3">
    <name type="scientific">Nitrososphaera gargensis (strain Ga9.2)</name>
    <dbReference type="NCBI Taxonomy" id="1237085"/>
    <lineage>
        <taxon>Archaea</taxon>
        <taxon>Nitrososphaerota</taxon>
        <taxon>Nitrososphaeria</taxon>
        <taxon>Nitrososphaerales</taxon>
        <taxon>Nitrososphaeraceae</taxon>
        <taxon>Nitrososphaera</taxon>
    </lineage>
</organism>
<dbReference type="InterPro" id="IPR036866">
    <property type="entry name" value="RibonucZ/Hydroxyglut_hydro"/>
</dbReference>